<protein>
    <submittedName>
        <fullName evidence="11">Unannotated protein</fullName>
    </submittedName>
</protein>
<keyword evidence="6" id="KW-0067">ATP-binding</keyword>
<feature type="domain" description="PurM-like C-terminal" evidence="9">
    <location>
        <begin position="586"/>
        <end position="716"/>
    </location>
</feature>
<dbReference type="GO" id="GO:0005524">
    <property type="term" value="F:ATP binding"/>
    <property type="evidence" value="ECO:0007669"/>
    <property type="project" value="UniProtKB-KW"/>
</dbReference>
<evidence type="ECO:0000259" key="9">
    <source>
        <dbReference type="Pfam" id="PF02769"/>
    </source>
</evidence>
<proteinExistence type="inferred from homology"/>
<reference evidence="11" key="1">
    <citation type="submission" date="2020-05" db="EMBL/GenBank/DDBJ databases">
        <authorList>
            <person name="Chiriac C."/>
            <person name="Salcher M."/>
            <person name="Ghai R."/>
            <person name="Kavagutti S V."/>
        </authorList>
    </citation>
    <scope>NUCLEOTIDE SEQUENCE</scope>
</reference>
<keyword evidence="2" id="KW-0436">Ligase</keyword>
<dbReference type="CDD" id="cd02204">
    <property type="entry name" value="PurL_repeat2"/>
    <property type="match status" value="1"/>
</dbReference>
<dbReference type="Pfam" id="PF00586">
    <property type="entry name" value="AIRS"/>
    <property type="match status" value="2"/>
</dbReference>
<accession>A0A6J6MIH6</accession>
<keyword evidence="3" id="KW-0479">Metal-binding</keyword>
<keyword evidence="5" id="KW-0658">Purine biosynthesis</keyword>
<dbReference type="InterPro" id="IPR036676">
    <property type="entry name" value="PurM-like_C_sf"/>
</dbReference>
<dbReference type="NCBIfam" id="NF002290">
    <property type="entry name" value="PRK01213.1"/>
    <property type="match status" value="1"/>
</dbReference>
<dbReference type="PANTHER" id="PTHR43555:SF1">
    <property type="entry name" value="PHOSPHORIBOSYLFORMYLGLYCINAMIDINE SYNTHASE SUBUNIT PURL"/>
    <property type="match status" value="1"/>
</dbReference>
<evidence type="ECO:0000259" key="8">
    <source>
        <dbReference type="Pfam" id="PF00586"/>
    </source>
</evidence>
<dbReference type="FunFam" id="3.30.1330.10:FF:000004">
    <property type="entry name" value="Phosphoribosylformylglycinamidine synthase subunit PurL"/>
    <property type="match status" value="1"/>
</dbReference>
<dbReference type="AlphaFoldDB" id="A0A6J6MIH6"/>
<dbReference type="InterPro" id="IPR041609">
    <property type="entry name" value="PurL_linker"/>
</dbReference>
<dbReference type="PANTHER" id="PTHR43555">
    <property type="entry name" value="PHOSPHORIBOSYLFORMYLGLYCINAMIDINE SYNTHASE SUBUNIT PURL"/>
    <property type="match status" value="1"/>
</dbReference>
<evidence type="ECO:0000256" key="6">
    <source>
        <dbReference type="ARBA" id="ARBA00022840"/>
    </source>
</evidence>
<evidence type="ECO:0000313" key="11">
    <source>
        <dbReference type="EMBL" id="CAB4672938.1"/>
    </source>
</evidence>
<organism evidence="11">
    <name type="scientific">freshwater metagenome</name>
    <dbReference type="NCBI Taxonomy" id="449393"/>
    <lineage>
        <taxon>unclassified sequences</taxon>
        <taxon>metagenomes</taxon>
        <taxon>ecological metagenomes</taxon>
    </lineage>
</organism>
<dbReference type="Pfam" id="PF02769">
    <property type="entry name" value="AIRS_C"/>
    <property type="match status" value="2"/>
</dbReference>
<dbReference type="NCBIfam" id="TIGR01736">
    <property type="entry name" value="FGAM_synth_II"/>
    <property type="match status" value="1"/>
</dbReference>
<name>A0A6J6MIH6_9ZZZZ</name>
<dbReference type="Gene3D" id="3.90.650.10">
    <property type="entry name" value="PurM-like C-terminal domain"/>
    <property type="match status" value="2"/>
</dbReference>
<keyword evidence="1" id="KW-0963">Cytoplasm</keyword>
<evidence type="ECO:0000256" key="1">
    <source>
        <dbReference type="ARBA" id="ARBA00022490"/>
    </source>
</evidence>
<dbReference type="CDD" id="cd02203">
    <property type="entry name" value="PurL_repeat1"/>
    <property type="match status" value="1"/>
</dbReference>
<dbReference type="InterPro" id="IPR010074">
    <property type="entry name" value="PRibForGlyAmidine_synth_PurL"/>
</dbReference>
<dbReference type="Pfam" id="PF18072">
    <property type="entry name" value="FGAR-AT_linker"/>
    <property type="match status" value="1"/>
</dbReference>
<feature type="domain" description="PurM-like C-terminal" evidence="9">
    <location>
        <begin position="211"/>
        <end position="366"/>
    </location>
</feature>
<dbReference type="GO" id="GO:0046872">
    <property type="term" value="F:metal ion binding"/>
    <property type="evidence" value="ECO:0007669"/>
    <property type="project" value="UniProtKB-KW"/>
</dbReference>
<evidence type="ECO:0000256" key="5">
    <source>
        <dbReference type="ARBA" id="ARBA00022755"/>
    </source>
</evidence>
<dbReference type="GO" id="GO:0004642">
    <property type="term" value="F:phosphoribosylformylglycinamidine synthase activity"/>
    <property type="evidence" value="ECO:0007669"/>
    <property type="project" value="InterPro"/>
</dbReference>
<evidence type="ECO:0000256" key="3">
    <source>
        <dbReference type="ARBA" id="ARBA00022723"/>
    </source>
</evidence>
<keyword evidence="7" id="KW-0460">Magnesium</keyword>
<evidence type="ECO:0000259" key="10">
    <source>
        <dbReference type="Pfam" id="PF18072"/>
    </source>
</evidence>
<dbReference type="Gene3D" id="3.30.1330.10">
    <property type="entry name" value="PurM-like, N-terminal domain"/>
    <property type="match status" value="2"/>
</dbReference>
<evidence type="ECO:0000256" key="4">
    <source>
        <dbReference type="ARBA" id="ARBA00022741"/>
    </source>
</evidence>
<evidence type="ECO:0000256" key="2">
    <source>
        <dbReference type="ARBA" id="ARBA00022598"/>
    </source>
</evidence>
<dbReference type="PIRSF" id="PIRSF001587">
    <property type="entry name" value="FGAM_synthase_II"/>
    <property type="match status" value="1"/>
</dbReference>
<feature type="domain" description="PurM-like N-terminal" evidence="8">
    <location>
        <begin position="83"/>
        <end position="198"/>
    </location>
</feature>
<dbReference type="SUPFAM" id="SSF56042">
    <property type="entry name" value="PurM C-terminal domain-like"/>
    <property type="match status" value="2"/>
</dbReference>
<dbReference type="HAMAP" id="MF_00420">
    <property type="entry name" value="PurL_2"/>
    <property type="match status" value="1"/>
</dbReference>
<feature type="domain" description="PurM-like N-terminal" evidence="8">
    <location>
        <begin position="452"/>
        <end position="571"/>
    </location>
</feature>
<dbReference type="InterPro" id="IPR016188">
    <property type="entry name" value="PurM-like_N"/>
</dbReference>
<evidence type="ECO:0000256" key="7">
    <source>
        <dbReference type="ARBA" id="ARBA00022842"/>
    </source>
</evidence>
<gene>
    <name evidence="11" type="ORF">UFOPK2359_00130</name>
</gene>
<dbReference type="EMBL" id="CAEZXG010000004">
    <property type="protein sequence ID" value="CAB4672938.1"/>
    <property type="molecule type" value="Genomic_DNA"/>
</dbReference>
<dbReference type="InterPro" id="IPR036921">
    <property type="entry name" value="PurM-like_N_sf"/>
</dbReference>
<dbReference type="InterPro" id="IPR010918">
    <property type="entry name" value="PurM-like_C_dom"/>
</dbReference>
<dbReference type="SUPFAM" id="SSF55326">
    <property type="entry name" value="PurM N-terminal domain-like"/>
    <property type="match status" value="2"/>
</dbReference>
<sequence length="743" mass="78089">MALDTVAIAQTTPDDIQPFAQLGLKADEYARIKEILGRRPTSSELAMYSVMWSEHCSYKSSKVHLKQFGDKAPKSDALLVGIGENAGVVDVGQGYAVTFKIESHNHPSFVEPYQGAATGVGGIVRDILTMGARPVAVMDPLRFGPADAPDTRRVLPGIVAGVGGYGNCLGLPNIGGEVIFDETYAGNPLVNALCIGVMKHSDIKLAKAAGAGNLVVLYGAKTGGDGIGGVSVLASETFGSGGSTKRPSVQVGDPFVEKVLIECSLEIFAEDLVVGIQDLGGAGLSCATSELASGGSGGMKVALDKVPLRDPSLSPEEILMSESQERMCAIVEPEKLARFLEICAKWDVTVTAIGEVTDGDRLIITWNDQVIVNVPPRTVAHEGPVYNRPMAQPAYIDDVNSQVVQLPIPSSAAEIRATVLQLAGTPNLADKSWVTSQYDKYVQGNTIQSQPDDSGMIRIDEKTHLGVAISTDANANWSYLNPYQGAKLALAEAARNIATAGARPLAVTNCLNFGSPEDPGVMWQFAESVRGLADGCLEMGLPVTGGNVSFYNQTGAVAILPTPVIGVLGVIDDVRTRTPMSFDVAGLDLYLLGDTHADLAGSEWAFMHGQRVGQSPTADLGREMRLIEVLLAGREEKIFSAAHDLSQGGLSAGLTEMVLRHSVGATITLADVGISLLSESPGRVIVAIEASKTDALSTLAAKYHITLSKLGTTGGDSLIINDAVISLAELRTAHTATFPKLFG</sequence>
<dbReference type="GO" id="GO:0006189">
    <property type="term" value="P:'de novo' IMP biosynthetic process"/>
    <property type="evidence" value="ECO:0007669"/>
    <property type="project" value="InterPro"/>
</dbReference>
<feature type="domain" description="Phosphoribosylformylglycinamidine synthase linker" evidence="10">
    <location>
        <begin position="20"/>
        <end position="59"/>
    </location>
</feature>
<keyword evidence="4" id="KW-0547">Nucleotide-binding</keyword>